<sequence>MFNIGGSTFSAVRQWEEAGVLLFNSLENYEKLCASLGKESLAGGAPPTYVAARIDTALGSFHTTLGRRLAQSHSALAQTRNQLLVPMHSFPEEVLSEIFMHVVFAPLDQFSREGEAPYSMKACLSELYRALHTLLCVCTMWRNIALNRGTLWSIVTLRTVRWDHESILGRLLQQNMGVELYLLVHGGARTDSPILRNHAARFRSVTIVDAQPDLIQDILAAFTGWCQPESLRLSQLSLYNIDRSGRLIHSSRILLYYR</sequence>
<evidence type="ECO:0008006" key="3">
    <source>
        <dbReference type="Google" id="ProtNLM"/>
    </source>
</evidence>
<comment type="caution">
    <text evidence="1">The sequence shown here is derived from an EMBL/GenBank/DDBJ whole genome shotgun (WGS) entry which is preliminary data.</text>
</comment>
<gene>
    <name evidence="1" type="ORF">RDB_LOCUS56360</name>
</gene>
<organism evidence="1 2">
    <name type="scientific">Rhizoctonia solani</name>
    <dbReference type="NCBI Taxonomy" id="456999"/>
    <lineage>
        <taxon>Eukaryota</taxon>
        <taxon>Fungi</taxon>
        <taxon>Dikarya</taxon>
        <taxon>Basidiomycota</taxon>
        <taxon>Agaricomycotina</taxon>
        <taxon>Agaricomycetes</taxon>
        <taxon>Cantharellales</taxon>
        <taxon>Ceratobasidiaceae</taxon>
        <taxon>Rhizoctonia</taxon>
    </lineage>
</organism>
<protein>
    <recommendedName>
        <fullName evidence="3">F-box domain-containing protein</fullName>
    </recommendedName>
</protein>
<accession>A0A8H3AL35</accession>
<evidence type="ECO:0000313" key="2">
    <source>
        <dbReference type="Proteomes" id="UP000663843"/>
    </source>
</evidence>
<dbReference type="EMBL" id="CAJMWT010001883">
    <property type="protein sequence ID" value="CAE6424139.1"/>
    <property type="molecule type" value="Genomic_DNA"/>
</dbReference>
<evidence type="ECO:0000313" key="1">
    <source>
        <dbReference type="EMBL" id="CAE6424139.1"/>
    </source>
</evidence>
<reference evidence="1" key="1">
    <citation type="submission" date="2021-01" db="EMBL/GenBank/DDBJ databases">
        <authorList>
            <person name="Kaushik A."/>
        </authorList>
    </citation>
    <scope>NUCLEOTIDE SEQUENCE</scope>
    <source>
        <strain evidence="1">AG2-2IIIB</strain>
    </source>
</reference>
<name>A0A8H3AL35_9AGAM</name>
<dbReference type="Proteomes" id="UP000663843">
    <property type="component" value="Unassembled WGS sequence"/>
</dbReference>
<dbReference type="AlphaFoldDB" id="A0A8H3AL35"/>
<proteinExistence type="predicted"/>